<feature type="region of interest" description="Disordered" evidence="1">
    <location>
        <begin position="62"/>
        <end position="123"/>
    </location>
</feature>
<dbReference type="AlphaFoldDB" id="A0A699YXA8"/>
<protein>
    <submittedName>
        <fullName evidence="2">Uncharacterized protein</fullName>
    </submittedName>
</protein>
<feature type="compositionally biased region" description="Polar residues" evidence="1">
    <location>
        <begin position="87"/>
        <end position="107"/>
    </location>
</feature>
<feature type="region of interest" description="Disordered" evidence="1">
    <location>
        <begin position="192"/>
        <end position="215"/>
    </location>
</feature>
<evidence type="ECO:0000313" key="3">
    <source>
        <dbReference type="Proteomes" id="UP000485058"/>
    </source>
</evidence>
<sequence length="215" mass="22941">MAPEPCSAKGLAGVQPHTWTQRSKLHAAQNAEPACRHDHPQQRHLRAIQHGHSGHPGVTRLARQEEAAQQQSAPLQGHAPQHLVPSQPWSASTPAPTESAPNHSAGHSVSPKPAPSRDTQQLGGRLHELRHSRPHSCPCPCSTAPTAILTTPPRLIPHQLHWPPIHPAAPHQLLLCPPPCPTCRPLTRGRLGSSPLPPCSVPPVEASTRGPGHAC</sequence>
<reference evidence="2 3" key="1">
    <citation type="submission" date="2020-02" db="EMBL/GenBank/DDBJ databases">
        <title>Draft genome sequence of Haematococcus lacustris strain NIES-144.</title>
        <authorList>
            <person name="Morimoto D."/>
            <person name="Nakagawa S."/>
            <person name="Yoshida T."/>
            <person name="Sawayama S."/>
        </authorList>
    </citation>
    <scope>NUCLEOTIDE SEQUENCE [LARGE SCALE GENOMIC DNA]</scope>
    <source>
        <strain evidence="2 3">NIES-144</strain>
    </source>
</reference>
<name>A0A699YXA8_HAELA</name>
<proteinExistence type="predicted"/>
<dbReference type="EMBL" id="BLLF01000709">
    <property type="protein sequence ID" value="GFH14290.1"/>
    <property type="molecule type" value="Genomic_DNA"/>
</dbReference>
<evidence type="ECO:0000313" key="2">
    <source>
        <dbReference type="EMBL" id="GFH14290.1"/>
    </source>
</evidence>
<dbReference type="Proteomes" id="UP000485058">
    <property type="component" value="Unassembled WGS sequence"/>
</dbReference>
<comment type="caution">
    <text evidence="2">The sequence shown here is derived from an EMBL/GenBank/DDBJ whole genome shotgun (WGS) entry which is preliminary data.</text>
</comment>
<keyword evidence="3" id="KW-1185">Reference proteome</keyword>
<accession>A0A699YXA8</accession>
<organism evidence="2 3">
    <name type="scientific">Haematococcus lacustris</name>
    <name type="common">Green alga</name>
    <name type="synonym">Haematococcus pluvialis</name>
    <dbReference type="NCBI Taxonomy" id="44745"/>
    <lineage>
        <taxon>Eukaryota</taxon>
        <taxon>Viridiplantae</taxon>
        <taxon>Chlorophyta</taxon>
        <taxon>core chlorophytes</taxon>
        <taxon>Chlorophyceae</taxon>
        <taxon>CS clade</taxon>
        <taxon>Chlamydomonadales</taxon>
        <taxon>Haematococcaceae</taxon>
        <taxon>Haematococcus</taxon>
    </lineage>
</organism>
<evidence type="ECO:0000256" key="1">
    <source>
        <dbReference type="SAM" id="MobiDB-lite"/>
    </source>
</evidence>
<gene>
    <name evidence="2" type="ORF">HaLaN_10319</name>
</gene>
<feature type="compositionally biased region" description="Low complexity" evidence="1">
    <location>
        <begin position="67"/>
        <end position="76"/>
    </location>
</feature>
<feature type="region of interest" description="Disordered" evidence="1">
    <location>
        <begin position="1"/>
        <end position="45"/>
    </location>
</feature>